<dbReference type="PANTHER" id="PTHR30203:SF33">
    <property type="entry name" value="BLR4455 PROTEIN"/>
    <property type="match status" value="1"/>
</dbReference>
<keyword evidence="2" id="KW-1134">Transmembrane beta strand</keyword>
<dbReference type="SUPFAM" id="SSF56954">
    <property type="entry name" value="Outer membrane efflux proteins (OEP)"/>
    <property type="match status" value="1"/>
</dbReference>
<gene>
    <name evidence="3" type="ORF">SNE25_15645</name>
</gene>
<dbReference type="NCBIfam" id="TIGR01845">
    <property type="entry name" value="outer_NodT"/>
    <property type="match status" value="1"/>
</dbReference>
<dbReference type="RefSeq" id="WP_321566040.1">
    <property type="nucleotide sequence ID" value="NZ_CP139558.1"/>
</dbReference>
<proteinExistence type="inferred from homology"/>
<dbReference type="Gene3D" id="1.20.1600.10">
    <property type="entry name" value="Outer membrane efflux proteins (OEP)"/>
    <property type="match status" value="1"/>
</dbReference>
<dbReference type="Gene3D" id="2.20.200.10">
    <property type="entry name" value="Outer membrane efflux proteins (OEP)"/>
    <property type="match status" value="1"/>
</dbReference>
<dbReference type="PANTHER" id="PTHR30203">
    <property type="entry name" value="OUTER MEMBRANE CATION EFFLUX PROTEIN"/>
    <property type="match status" value="1"/>
</dbReference>
<accession>A0ABZ0TVK3</accession>
<dbReference type="EMBL" id="CP139558">
    <property type="protein sequence ID" value="WPU96954.1"/>
    <property type="molecule type" value="Genomic_DNA"/>
</dbReference>
<comment type="subcellular location">
    <subcellularLocation>
        <location evidence="2">Cell membrane</location>
        <topology evidence="2">Lipid-anchor</topology>
    </subcellularLocation>
</comment>
<keyword evidence="2" id="KW-0449">Lipoprotein</keyword>
<protein>
    <submittedName>
        <fullName evidence="3">Efflux transporter outer membrane subunit</fullName>
    </submittedName>
</protein>
<keyword evidence="2" id="KW-0812">Transmembrane</keyword>
<keyword evidence="4" id="KW-1185">Reference proteome</keyword>
<evidence type="ECO:0000313" key="3">
    <source>
        <dbReference type="EMBL" id="WPU96954.1"/>
    </source>
</evidence>
<reference evidence="3 4" key="1">
    <citation type="submission" date="2023-11" db="EMBL/GenBank/DDBJ databases">
        <title>Analysis of the Genomes of Mucilaginibacter gossypii cycad 4 and M. sabulilitoris SNA2: microbes with the potential for plant growth promotion.</title>
        <authorList>
            <person name="Hirsch A.M."/>
            <person name="Humm E."/>
            <person name="Rubbi M."/>
            <person name="Del Vecchio G."/>
            <person name="Ha S.M."/>
            <person name="Pellegrini M."/>
            <person name="Gunsalus R.P."/>
        </authorList>
    </citation>
    <scope>NUCLEOTIDE SEQUENCE [LARGE SCALE GENOMIC DNA]</scope>
    <source>
        <strain evidence="3 4">SNA2</strain>
    </source>
</reference>
<dbReference type="Proteomes" id="UP001324380">
    <property type="component" value="Chromosome"/>
</dbReference>
<evidence type="ECO:0000256" key="1">
    <source>
        <dbReference type="ARBA" id="ARBA00007613"/>
    </source>
</evidence>
<evidence type="ECO:0000313" key="4">
    <source>
        <dbReference type="Proteomes" id="UP001324380"/>
    </source>
</evidence>
<sequence length="471" mass="51845">MKNIKFYFTVMAALTFYISSCKVSKDIGVSATHVPANYKDTGIDSTSIAKVPWKDFFEEPPLQVLIDSAIVHNNDLLIAVKNMDAASLILGQAKLGNLPTLGIQATANTSRPSDNSLNGLSLSAFNYQSKHIEDYNLSAYLTWEADLWGKIRSQKAAAFATFLKSDQAKRAVQTQLVSQVAKGYYNLILLDKQLHISHENVRLYDSTLSIIKLQFNAGQVSSLAVQQAEAQKMLAEVLVPQFEQAISIQENALSILTGAFPRQIARATVPFRLSENTYIDVGLPAALLSNRPDVKASELEIAEENGKFGYAKANMYPSLSISAQGGLDAIKASNWFNIPASLFGMVTGGLIQPIFAQRKLKTAYEVEKIRREQAVIRFRQTFLVAVGEVSDNITKLNKTSQQLSISENRVEILRTAISNSQQLFKNGLANYLEVLTAQGNLLQGELELASQQNSIRSARIDLYRAVGGGWQ</sequence>
<organism evidence="3 4">
    <name type="scientific">Mucilaginibacter sabulilitoris</name>
    <dbReference type="NCBI Taxonomy" id="1173583"/>
    <lineage>
        <taxon>Bacteria</taxon>
        <taxon>Pseudomonadati</taxon>
        <taxon>Bacteroidota</taxon>
        <taxon>Sphingobacteriia</taxon>
        <taxon>Sphingobacteriales</taxon>
        <taxon>Sphingobacteriaceae</taxon>
        <taxon>Mucilaginibacter</taxon>
    </lineage>
</organism>
<comment type="similarity">
    <text evidence="1 2">Belongs to the outer membrane factor (OMF) (TC 1.B.17) family.</text>
</comment>
<dbReference type="InterPro" id="IPR010131">
    <property type="entry name" value="MdtP/NodT-like"/>
</dbReference>
<keyword evidence="2" id="KW-0472">Membrane</keyword>
<dbReference type="InterPro" id="IPR003423">
    <property type="entry name" value="OMP_efflux"/>
</dbReference>
<name>A0ABZ0TVK3_9SPHI</name>
<evidence type="ECO:0000256" key="2">
    <source>
        <dbReference type="RuleBase" id="RU362097"/>
    </source>
</evidence>
<dbReference type="Pfam" id="PF02321">
    <property type="entry name" value="OEP"/>
    <property type="match status" value="2"/>
</dbReference>
<keyword evidence="2" id="KW-0564">Palmitate</keyword>